<dbReference type="Proteomes" id="UP000740883">
    <property type="component" value="Unassembled WGS sequence"/>
</dbReference>
<comment type="caution">
    <text evidence="1">The sequence shown here is derived from an EMBL/GenBank/DDBJ whole genome shotgun (WGS) entry which is preliminary data.</text>
</comment>
<protein>
    <submittedName>
        <fullName evidence="1">Uncharacterized protein</fullName>
    </submittedName>
</protein>
<accession>A0A9P6GZI7</accession>
<name>A0A9P6GZI7_9MICR</name>
<evidence type="ECO:0000313" key="1">
    <source>
        <dbReference type="EMBL" id="KAF9764067.1"/>
    </source>
</evidence>
<sequence length="112" mass="13522">MNQQEELERKYFKEFYLARLEEHLDKYRKTYETKKEASLQKDFRVKETVWYKSINTGADKLSPKWLVRGKIVQKGFDSYRIKLEDGRIVIANKKHVKGFLKRGECWEQSSIN</sequence>
<organism evidence="1 2">
    <name type="scientific">Nosema granulosis</name>
    <dbReference type="NCBI Taxonomy" id="83296"/>
    <lineage>
        <taxon>Eukaryota</taxon>
        <taxon>Fungi</taxon>
        <taxon>Fungi incertae sedis</taxon>
        <taxon>Microsporidia</taxon>
        <taxon>Nosematidae</taxon>
        <taxon>Nosema</taxon>
    </lineage>
</organism>
<dbReference type="EMBL" id="SBJO01000041">
    <property type="protein sequence ID" value="KAF9764067.1"/>
    <property type="molecule type" value="Genomic_DNA"/>
</dbReference>
<proteinExistence type="predicted"/>
<reference evidence="1 2" key="1">
    <citation type="journal article" date="2020" name="Genome Biol. Evol.">
        <title>Comparative genomics of strictly vertically transmitted, feminizing microsporidia endosymbionts of amphipod crustaceans.</title>
        <authorList>
            <person name="Cormier A."/>
            <person name="Chebbi M.A."/>
            <person name="Giraud I."/>
            <person name="Wattier R."/>
            <person name="Teixeira M."/>
            <person name="Gilbert C."/>
            <person name="Rigaud T."/>
            <person name="Cordaux R."/>
        </authorList>
    </citation>
    <scope>NUCLEOTIDE SEQUENCE [LARGE SCALE GENOMIC DNA]</scope>
    <source>
        <strain evidence="1 2">Ou3-Ou53</strain>
    </source>
</reference>
<keyword evidence="2" id="KW-1185">Reference proteome</keyword>
<evidence type="ECO:0000313" key="2">
    <source>
        <dbReference type="Proteomes" id="UP000740883"/>
    </source>
</evidence>
<dbReference type="AlphaFoldDB" id="A0A9P6GZI7"/>
<gene>
    <name evidence="1" type="ORF">NGRA_0863</name>
</gene>